<dbReference type="CDD" id="cd06171">
    <property type="entry name" value="Sigma70_r4"/>
    <property type="match status" value="1"/>
</dbReference>
<keyword evidence="8" id="KW-1185">Reference proteome</keyword>
<name>A0A1H1TC32_9PSED</name>
<feature type="domain" description="RNA polymerase sigma factor 70 region 4 type 2" evidence="6">
    <location>
        <begin position="168"/>
        <end position="220"/>
    </location>
</feature>
<dbReference type="NCBIfam" id="TIGR02937">
    <property type="entry name" value="sigma70-ECF"/>
    <property type="match status" value="1"/>
</dbReference>
<dbReference type="PANTHER" id="PTHR43133">
    <property type="entry name" value="RNA POLYMERASE ECF-TYPE SIGMA FACTO"/>
    <property type="match status" value="1"/>
</dbReference>
<dbReference type="InterPro" id="IPR039425">
    <property type="entry name" value="RNA_pol_sigma-70-like"/>
</dbReference>
<evidence type="ECO:0000256" key="2">
    <source>
        <dbReference type="ARBA" id="ARBA00023015"/>
    </source>
</evidence>
<dbReference type="Pfam" id="PF08281">
    <property type="entry name" value="Sigma70_r4_2"/>
    <property type="match status" value="1"/>
</dbReference>
<organism evidence="7 8">
    <name type="scientific">Pseudomonas asplenii</name>
    <dbReference type="NCBI Taxonomy" id="53407"/>
    <lineage>
        <taxon>Bacteria</taxon>
        <taxon>Pseudomonadati</taxon>
        <taxon>Pseudomonadota</taxon>
        <taxon>Gammaproteobacteria</taxon>
        <taxon>Pseudomonadales</taxon>
        <taxon>Pseudomonadaceae</taxon>
        <taxon>Pseudomonas</taxon>
    </lineage>
</organism>
<evidence type="ECO:0000256" key="3">
    <source>
        <dbReference type="ARBA" id="ARBA00023082"/>
    </source>
</evidence>
<comment type="similarity">
    <text evidence="1">Belongs to the sigma-70 factor family. ECF subfamily.</text>
</comment>
<sequence length="229" mass="25856">MHTAYSVEAGFIREGACRHTLPHIHDGNPTGSYCTFPGALTQSRIILVILNFLPVISVSSVRSPHNELVGALYRDHRSWLLAWLRRNIACPQRAEDLSQDTFVRLLGRDELKAPREPRAFLAAIAKGLLFDHFRRAALEQAYLNELMLLPENEQPSLEEQQLILEDLKAIDRMLGKLSSKARAAFLYNRLEGLSHADIAQKLGVSVPRVRQYLAQGIRQCYIALYGEPT</sequence>
<reference evidence="8" key="1">
    <citation type="submission" date="2016-10" db="EMBL/GenBank/DDBJ databases">
        <authorList>
            <person name="Varghese N."/>
            <person name="Submissions S."/>
        </authorList>
    </citation>
    <scope>NUCLEOTIDE SEQUENCE [LARGE SCALE GENOMIC DNA]</scope>
    <source>
        <strain evidence="8">ATCC 23835</strain>
    </source>
</reference>
<evidence type="ECO:0000313" key="8">
    <source>
        <dbReference type="Proteomes" id="UP000199524"/>
    </source>
</evidence>
<dbReference type="SUPFAM" id="SSF88659">
    <property type="entry name" value="Sigma3 and sigma4 domains of RNA polymerase sigma factors"/>
    <property type="match status" value="1"/>
</dbReference>
<dbReference type="InterPro" id="IPR013324">
    <property type="entry name" value="RNA_pol_sigma_r3/r4-like"/>
</dbReference>
<evidence type="ECO:0000256" key="1">
    <source>
        <dbReference type="ARBA" id="ARBA00010641"/>
    </source>
</evidence>
<dbReference type="EMBL" id="LT629777">
    <property type="protein sequence ID" value="SDS57780.1"/>
    <property type="molecule type" value="Genomic_DNA"/>
</dbReference>
<dbReference type="AlphaFoldDB" id="A0A1H1TC32"/>
<evidence type="ECO:0000259" key="5">
    <source>
        <dbReference type="Pfam" id="PF04542"/>
    </source>
</evidence>
<dbReference type="InterPro" id="IPR036388">
    <property type="entry name" value="WH-like_DNA-bd_sf"/>
</dbReference>
<dbReference type="Proteomes" id="UP000199524">
    <property type="component" value="Chromosome I"/>
</dbReference>
<evidence type="ECO:0000256" key="4">
    <source>
        <dbReference type="ARBA" id="ARBA00023163"/>
    </source>
</evidence>
<dbReference type="Gene3D" id="1.10.10.10">
    <property type="entry name" value="Winged helix-like DNA-binding domain superfamily/Winged helix DNA-binding domain"/>
    <property type="match status" value="1"/>
</dbReference>
<gene>
    <name evidence="7" type="ORF">SAMN05216598_2021</name>
</gene>
<dbReference type="SUPFAM" id="SSF88946">
    <property type="entry name" value="Sigma2 domain of RNA polymerase sigma factors"/>
    <property type="match status" value="1"/>
</dbReference>
<dbReference type="GO" id="GO:0003677">
    <property type="term" value="F:DNA binding"/>
    <property type="evidence" value="ECO:0007669"/>
    <property type="project" value="InterPro"/>
</dbReference>
<dbReference type="GO" id="GO:0006352">
    <property type="term" value="P:DNA-templated transcription initiation"/>
    <property type="evidence" value="ECO:0007669"/>
    <property type="project" value="InterPro"/>
</dbReference>
<dbReference type="InterPro" id="IPR007627">
    <property type="entry name" value="RNA_pol_sigma70_r2"/>
</dbReference>
<keyword evidence="2" id="KW-0805">Transcription regulation</keyword>
<dbReference type="Gene3D" id="1.10.1740.10">
    <property type="match status" value="1"/>
</dbReference>
<evidence type="ECO:0000313" key="7">
    <source>
        <dbReference type="EMBL" id="SDS57780.1"/>
    </source>
</evidence>
<keyword evidence="3" id="KW-0731">Sigma factor</keyword>
<dbReference type="InterPro" id="IPR013249">
    <property type="entry name" value="RNA_pol_sigma70_r4_t2"/>
</dbReference>
<protein>
    <submittedName>
        <fullName evidence="7">RNA polymerase sigma-70 factor, ECF subfamily</fullName>
    </submittedName>
</protein>
<evidence type="ECO:0000259" key="6">
    <source>
        <dbReference type="Pfam" id="PF08281"/>
    </source>
</evidence>
<proteinExistence type="inferred from homology"/>
<dbReference type="InterPro" id="IPR014284">
    <property type="entry name" value="RNA_pol_sigma-70_dom"/>
</dbReference>
<dbReference type="GO" id="GO:0016987">
    <property type="term" value="F:sigma factor activity"/>
    <property type="evidence" value="ECO:0007669"/>
    <property type="project" value="UniProtKB-KW"/>
</dbReference>
<feature type="domain" description="RNA polymerase sigma-70 region 2" evidence="5">
    <location>
        <begin position="72"/>
        <end position="137"/>
    </location>
</feature>
<dbReference type="InterPro" id="IPR013325">
    <property type="entry name" value="RNA_pol_sigma_r2"/>
</dbReference>
<accession>A0A1H1TC32</accession>
<dbReference type="Pfam" id="PF04542">
    <property type="entry name" value="Sigma70_r2"/>
    <property type="match status" value="1"/>
</dbReference>
<keyword evidence="4" id="KW-0804">Transcription</keyword>
<dbReference type="PANTHER" id="PTHR43133:SF63">
    <property type="entry name" value="RNA POLYMERASE SIGMA FACTOR FECI-RELATED"/>
    <property type="match status" value="1"/>
</dbReference>
<dbReference type="NCBIfam" id="NF009175">
    <property type="entry name" value="PRK12523.1"/>
    <property type="match status" value="1"/>
</dbReference>